<name>A0A4Q4SSK6_9PLEO</name>
<proteinExistence type="predicted"/>
<reference evidence="2" key="1">
    <citation type="journal article" date="2019" name="bioRxiv">
        <title>Genomics, evolutionary history and diagnostics of the Alternaria alternata species group including apple and Asian pear pathotypes.</title>
        <authorList>
            <person name="Armitage A.D."/>
            <person name="Cockerton H.M."/>
            <person name="Sreenivasaprasad S."/>
            <person name="Woodhall J.W."/>
            <person name="Lane C.R."/>
            <person name="Harrison R.J."/>
            <person name="Clarkson J.P."/>
        </authorList>
    </citation>
    <scope>NUCLEOTIDE SEQUENCE [LARGE SCALE GENOMIC DNA]</scope>
    <source>
        <strain evidence="2">RGR 97.0016</strain>
    </source>
</reference>
<evidence type="ECO:0000313" key="2">
    <source>
        <dbReference type="Proteomes" id="UP000293823"/>
    </source>
</evidence>
<dbReference type="EMBL" id="PEJP01000001">
    <property type="protein sequence ID" value="RYO73292.1"/>
    <property type="molecule type" value="Genomic_DNA"/>
</dbReference>
<sequence>MKDHELPLWLASVPEEKKAPLLDSGRKLIDPIRARIHLEGIFNGTFREWAAEESFSEVSKEEIKEWRKMVDGEKGFIRSLYRSDDAGLRKFLNKKLYPLEMADLPDYSQDETKWPEHWRKGKE</sequence>
<evidence type="ECO:0000313" key="1">
    <source>
        <dbReference type="EMBL" id="RYO73292.1"/>
    </source>
</evidence>
<dbReference type="OrthoDB" id="3800703at2759"/>
<dbReference type="AlphaFoldDB" id="A0A4Q4SSK6"/>
<dbReference type="Proteomes" id="UP000293823">
    <property type="component" value="Unassembled WGS sequence"/>
</dbReference>
<comment type="caution">
    <text evidence="1">The sequence shown here is derived from an EMBL/GenBank/DDBJ whole genome shotgun (WGS) entry which is preliminary data.</text>
</comment>
<gene>
    <name evidence="1" type="ORF">AA0113_g309</name>
</gene>
<protein>
    <submittedName>
        <fullName evidence="1">Uncharacterized protein</fullName>
    </submittedName>
</protein>
<organism evidence="1 2">
    <name type="scientific">Alternaria arborescens</name>
    <dbReference type="NCBI Taxonomy" id="156630"/>
    <lineage>
        <taxon>Eukaryota</taxon>
        <taxon>Fungi</taxon>
        <taxon>Dikarya</taxon>
        <taxon>Ascomycota</taxon>
        <taxon>Pezizomycotina</taxon>
        <taxon>Dothideomycetes</taxon>
        <taxon>Pleosporomycetidae</taxon>
        <taxon>Pleosporales</taxon>
        <taxon>Pleosporineae</taxon>
        <taxon>Pleosporaceae</taxon>
        <taxon>Alternaria</taxon>
        <taxon>Alternaria sect. Alternaria</taxon>
    </lineage>
</organism>
<keyword evidence="2" id="KW-1185">Reference proteome</keyword>
<accession>A0A4Q4SSK6</accession>